<evidence type="ECO:0000313" key="4">
    <source>
        <dbReference type="Proteomes" id="UP000677803"/>
    </source>
</evidence>
<feature type="region of interest" description="Disordered" evidence="1">
    <location>
        <begin position="79"/>
        <end position="116"/>
    </location>
</feature>
<dbReference type="EMBL" id="CAJRST010038888">
    <property type="protein sequence ID" value="CAG6015993.1"/>
    <property type="molecule type" value="Genomic_DNA"/>
</dbReference>
<evidence type="ECO:0000313" key="3">
    <source>
        <dbReference type="EMBL" id="CAG6015993.1"/>
    </source>
</evidence>
<gene>
    <name evidence="3" type="ORF">MMEN_LOCUS19960</name>
</gene>
<dbReference type="AlphaFoldDB" id="A0A8S4BPK6"/>
<comment type="caution">
    <text evidence="3">The sequence shown here is derived from an EMBL/GenBank/DDBJ whole genome shotgun (WGS) entry which is preliminary data.</text>
</comment>
<dbReference type="Proteomes" id="UP000677803">
    <property type="component" value="Unassembled WGS sequence"/>
</dbReference>
<name>A0A8S4BPK6_9TELE</name>
<keyword evidence="4" id="KW-1185">Reference proteome</keyword>
<proteinExistence type="predicted"/>
<evidence type="ECO:0000256" key="2">
    <source>
        <dbReference type="SAM" id="SignalP"/>
    </source>
</evidence>
<accession>A0A8S4BPK6</accession>
<organism evidence="3 4">
    <name type="scientific">Menidia menidia</name>
    <name type="common">Atlantic silverside</name>
    <dbReference type="NCBI Taxonomy" id="238744"/>
    <lineage>
        <taxon>Eukaryota</taxon>
        <taxon>Metazoa</taxon>
        <taxon>Chordata</taxon>
        <taxon>Craniata</taxon>
        <taxon>Vertebrata</taxon>
        <taxon>Euteleostomi</taxon>
        <taxon>Actinopterygii</taxon>
        <taxon>Neopterygii</taxon>
        <taxon>Teleostei</taxon>
        <taxon>Neoteleostei</taxon>
        <taxon>Acanthomorphata</taxon>
        <taxon>Ovalentaria</taxon>
        <taxon>Atherinomorphae</taxon>
        <taxon>Atheriniformes</taxon>
        <taxon>Atherinopsidae</taxon>
        <taxon>Menidiinae</taxon>
        <taxon>Menidia</taxon>
    </lineage>
</organism>
<feature type="chain" id="PRO_5035746457" evidence="2">
    <location>
        <begin position="30"/>
        <end position="207"/>
    </location>
</feature>
<evidence type="ECO:0000256" key="1">
    <source>
        <dbReference type="SAM" id="MobiDB-lite"/>
    </source>
</evidence>
<sequence>MGLSTVNISMIGFTLAVLLISSSPNLAVGEEGFGALRVVEGSVAHTTPRSPDEGPRWIPQCGHPQPPVCSCSKISDDANPYPRKTKPEGAEGSSAAPLISGQTQLHPPAKQQGRAVNPRQSCYSLDLIHQLDSALTNQELYSALQNMQRIKVPEPNWFLIKFKLKVFNSKLTPCVNAVYVGSLRLSSLPPTLRHASISVLLKKEKDS</sequence>
<feature type="signal peptide" evidence="2">
    <location>
        <begin position="1"/>
        <end position="29"/>
    </location>
</feature>
<keyword evidence="2" id="KW-0732">Signal</keyword>
<protein>
    <submittedName>
        <fullName evidence="3">(Atlantic silverside) hypothetical protein</fullName>
    </submittedName>
</protein>
<reference evidence="3" key="1">
    <citation type="submission" date="2021-05" db="EMBL/GenBank/DDBJ databases">
        <authorList>
            <person name="Tigano A."/>
        </authorList>
    </citation>
    <scope>NUCLEOTIDE SEQUENCE</scope>
</reference>